<dbReference type="Proteomes" id="UP000055045">
    <property type="component" value="Unassembled WGS sequence"/>
</dbReference>
<name>A0A117NME1_PENFR</name>
<feature type="compositionally biased region" description="Polar residues" evidence="1">
    <location>
        <begin position="74"/>
        <end position="84"/>
    </location>
</feature>
<feature type="region of interest" description="Disordered" evidence="1">
    <location>
        <begin position="53"/>
        <end position="132"/>
    </location>
</feature>
<evidence type="ECO:0000313" key="2">
    <source>
        <dbReference type="EMBL" id="KUM59108.1"/>
    </source>
</evidence>
<gene>
    <name evidence="2" type="ORF">ACN42_g8032</name>
</gene>
<protein>
    <submittedName>
        <fullName evidence="2">Uncharacterized protein</fullName>
    </submittedName>
</protein>
<dbReference type="STRING" id="48697.A0A117NME1"/>
<comment type="caution">
    <text evidence="2">The sequence shown here is derived from an EMBL/GenBank/DDBJ whole genome shotgun (WGS) entry which is preliminary data.</text>
</comment>
<reference evidence="2 3" key="1">
    <citation type="submission" date="2015-10" db="EMBL/GenBank/DDBJ databases">
        <title>Genome sequencing of Penicillium freii.</title>
        <authorList>
            <person name="Nguyen H.D."/>
            <person name="Visagie C.M."/>
            <person name="Seifert K.A."/>
        </authorList>
    </citation>
    <scope>NUCLEOTIDE SEQUENCE [LARGE SCALE GENOMIC DNA]</scope>
    <source>
        <strain evidence="2 3">DAOM 242723</strain>
    </source>
</reference>
<keyword evidence="3" id="KW-1185">Reference proteome</keyword>
<feature type="compositionally biased region" description="Polar residues" evidence="1">
    <location>
        <begin position="53"/>
        <end position="66"/>
    </location>
</feature>
<evidence type="ECO:0000256" key="1">
    <source>
        <dbReference type="SAM" id="MobiDB-lite"/>
    </source>
</evidence>
<sequence length="132" mass="14945">MLVTSVDFPESNKKSTVPSYILLFKHKYSTSITKSTYLLHHLLHQLKYINPNPTISTMSAPYSGRQSPPPERQSGAQQQDTPGSGKTDVGTHPEPEFSQHSSEYFRDNVLTSNPEHPLEKIEAEKYTKGKYH</sequence>
<proteinExistence type="predicted"/>
<evidence type="ECO:0000313" key="3">
    <source>
        <dbReference type="Proteomes" id="UP000055045"/>
    </source>
</evidence>
<feature type="compositionally biased region" description="Basic and acidic residues" evidence="1">
    <location>
        <begin position="116"/>
        <end position="132"/>
    </location>
</feature>
<organism evidence="2 3">
    <name type="scientific">Penicillium freii</name>
    <dbReference type="NCBI Taxonomy" id="48697"/>
    <lineage>
        <taxon>Eukaryota</taxon>
        <taxon>Fungi</taxon>
        <taxon>Dikarya</taxon>
        <taxon>Ascomycota</taxon>
        <taxon>Pezizomycotina</taxon>
        <taxon>Eurotiomycetes</taxon>
        <taxon>Eurotiomycetidae</taxon>
        <taxon>Eurotiales</taxon>
        <taxon>Aspergillaceae</taxon>
        <taxon>Penicillium</taxon>
    </lineage>
</organism>
<dbReference type="AlphaFoldDB" id="A0A117NME1"/>
<accession>A0A117NME1</accession>
<dbReference type="EMBL" id="LLXE01000242">
    <property type="protein sequence ID" value="KUM59108.1"/>
    <property type="molecule type" value="Genomic_DNA"/>
</dbReference>